<dbReference type="STRING" id="472759.Nhal_0479"/>
<feature type="signal peptide" evidence="1">
    <location>
        <begin position="1"/>
        <end position="26"/>
    </location>
</feature>
<dbReference type="RefSeq" id="WP_013031560.1">
    <property type="nucleotide sequence ID" value="NC_013960.1"/>
</dbReference>
<organism evidence="3 4">
    <name type="scientific">Nitrosococcus halophilus (strain Nc4)</name>
    <dbReference type="NCBI Taxonomy" id="472759"/>
    <lineage>
        <taxon>Bacteria</taxon>
        <taxon>Pseudomonadati</taxon>
        <taxon>Pseudomonadota</taxon>
        <taxon>Gammaproteobacteria</taxon>
        <taxon>Chromatiales</taxon>
        <taxon>Chromatiaceae</taxon>
        <taxon>Nitrosococcus</taxon>
    </lineage>
</organism>
<dbReference type="Gene3D" id="3.10.450.40">
    <property type="match status" value="1"/>
</dbReference>
<dbReference type="KEGG" id="nhl:Nhal_0479"/>
<evidence type="ECO:0000259" key="2">
    <source>
        <dbReference type="Pfam" id="PF03413"/>
    </source>
</evidence>
<dbReference type="Proteomes" id="UP000001844">
    <property type="component" value="Chromosome"/>
</dbReference>
<protein>
    <recommendedName>
        <fullName evidence="2">PepSY domain-containing protein</fullName>
    </recommendedName>
</protein>
<dbReference type="HOGENOM" id="CLU_143489_5_1_6"/>
<evidence type="ECO:0000256" key="1">
    <source>
        <dbReference type="SAM" id="SignalP"/>
    </source>
</evidence>
<proteinExistence type="predicted"/>
<keyword evidence="4" id="KW-1185">Reference proteome</keyword>
<dbReference type="eggNOG" id="COG3212">
    <property type="taxonomic scope" value="Bacteria"/>
</dbReference>
<sequence>MIKYLKNRLLLVSGILLLGTLNNSLAENESDQDRARQLRENEDILPLERILEQAKTQHRGRLIEAELDQEENRWIYGVEILDENGIVWDMDYDATTGTLLETDQEK</sequence>
<dbReference type="EMBL" id="CP001798">
    <property type="protein sequence ID" value="ADE13665.1"/>
    <property type="molecule type" value="Genomic_DNA"/>
</dbReference>
<accession>D5BW15</accession>
<dbReference type="OrthoDB" id="6975080at2"/>
<name>D5BW15_NITHN</name>
<dbReference type="Pfam" id="PF03413">
    <property type="entry name" value="PepSY"/>
    <property type="match status" value="1"/>
</dbReference>
<dbReference type="AlphaFoldDB" id="D5BW15"/>
<reference evidence="4" key="1">
    <citation type="submission" date="2010-04" db="EMBL/GenBank/DDBJ databases">
        <title>Complete genome sequence of Nitrosococcus halophilus Nc4, a salt-adapted, aerobic obligate ammonia-oxidizing sulfur purple bacterium.</title>
        <authorList>
            <consortium name="US DOE Joint Genome Institute"/>
            <person name="Campbell M.A."/>
            <person name="Malfatti S.A."/>
            <person name="Chain P.S.G."/>
            <person name="Heidelberg J.F."/>
            <person name="Ward B.B."/>
            <person name="Klotz M.G."/>
        </authorList>
    </citation>
    <scope>NUCLEOTIDE SEQUENCE [LARGE SCALE GENOMIC DNA]</scope>
    <source>
        <strain evidence="4">Nc4</strain>
    </source>
</reference>
<evidence type="ECO:0000313" key="3">
    <source>
        <dbReference type="EMBL" id="ADE13665.1"/>
    </source>
</evidence>
<evidence type="ECO:0000313" key="4">
    <source>
        <dbReference type="Proteomes" id="UP000001844"/>
    </source>
</evidence>
<dbReference type="InterPro" id="IPR025711">
    <property type="entry name" value="PepSY"/>
</dbReference>
<gene>
    <name evidence="3" type="ordered locus">Nhal_0479</name>
</gene>
<feature type="domain" description="PepSY" evidence="2">
    <location>
        <begin position="45"/>
        <end position="102"/>
    </location>
</feature>
<keyword evidence="1" id="KW-0732">Signal</keyword>
<feature type="chain" id="PRO_5003070164" description="PepSY domain-containing protein" evidence="1">
    <location>
        <begin position="27"/>
        <end position="106"/>
    </location>
</feature>